<gene>
    <name evidence="1" type="ORF">LCGC14_2381140</name>
</gene>
<protein>
    <submittedName>
        <fullName evidence="1">Uncharacterized protein</fullName>
    </submittedName>
</protein>
<reference evidence="1" key="1">
    <citation type="journal article" date="2015" name="Nature">
        <title>Complex archaea that bridge the gap between prokaryotes and eukaryotes.</title>
        <authorList>
            <person name="Spang A."/>
            <person name="Saw J.H."/>
            <person name="Jorgensen S.L."/>
            <person name="Zaremba-Niedzwiedzka K."/>
            <person name="Martijn J."/>
            <person name="Lind A.E."/>
            <person name="van Eijk R."/>
            <person name="Schleper C."/>
            <person name="Guy L."/>
            <person name="Ettema T.J."/>
        </authorList>
    </citation>
    <scope>NUCLEOTIDE SEQUENCE</scope>
</reference>
<dbReference type="AlphaFoldDB" id="A0A0F9CN35"/>
<evidence type="ECO:0000313" key="1">
    <source>
        <dbReference type="EMBL" id="KKL27842.1"/>
    </source>
</evidence>
<dbReference type="EMBL" id="LAZR01035315">
    <property type="protein sequence ID" value="KKL27842.1"/>
    <property type="molecule type" value="Genomic_DNA"/>
</dbReference>
<comment type="caution">
    <text evidence="1">The sequence shown here is derived from an EMBL/GenBank/DDBJ whole genome shotgun (WGS) entry which is preliminary data.</text>
</comment>
<proteinExistence type="predicted"/>
<sequence length="58" mass="6283">AVGMADQNGLSPIARMNSGSLDADALYFPILHLLAASTGDPLLKVDYFGWKAARDWNF</sequence>
<organism evidence="1">
    <name type="scientific">marine sediment metagenome</name>
    <dbReference type="NCBI Taxonomy" id="412755"/>
    <lineage>
        <taxon>unclassified sequences</taxon>
        <taxon>metagenomes</taxon>
        <taxon>ecological metagenomes</taxon>
    </lineage>
</organism>
<feature type="non-terminal residue" evidence="1">
    <location>
        <position position="1"/>
    </location>
</feature>
<name>A0A0F9CN35_9ZZZZ</name>
<accession>A0A0F9CN35</accession>